<dbReference type="Ensembl" id="ENSNVIT00000014705.1">
    <property type="protein sequence ID" value="ENSNVIP00000012525.1"/>
    <property type="gene ID" value="ENSNVIG00000009937.1"/>
</dbReference>
<dbReference type="Proteomes" id="UP000694425">
    <property type="component" value="Unplaced"/>
</dbReference>
<proteinExistence type="predicted"/>
<name>A0A8C7B4C2_NEOVI</name>
<evidence type="ECO:0000313" key="1">
    <source>
        <dbReference type="Ensembl" id="ENSNVIP00000012525.1"/>
    </source>
</evidence>
<reference evidence="1" key="1">
    <citation type="submission" date="2025-08" db="UniProtKB">
        <authorList>
            <consortium name="Ensembl"/>
        </authorList>
    </citation>
    <scope>IDENTIFICATION</scope>
</reference>
<keyword evidence="2" id="KW-1185">Reference proteome</keyword>
<reference evidence="1" key="2">
    <citation type="submission" date="2025-09" db="UniProtKB">
        <authorList>
            <consortium name="Ensembl"/>
        </authorList>
    </citation>
    <scope>IDENTIFICATION</scope>
</reference>
<protein>
    <submittedName>
        <fullName evidence="1">Uncharacterized protein</fullName>
    </submittedName>
</protein>
<dbReference type="AlphaFoldDB" id="A0A8C7B4C2"/>
<organism evidence="1 2">
    <name type="scientific">Neovison vison</name>
    <name type="common">American mink</name>
    <name type="synonym">Mustela vison</name>
    <dbReference type="NCBI Taxonomy" id="452646"/>
    <lineage>
        <taxon>Eukaryota</taxon>
        <taxon>Metazoa</taxon>
        <taxon>Chordata</taxon>
        <taxon>Craniata</taxon>
        <taxon>Vertebrata</taxon>
        <taxon>Euteleostomi</taxon>
        <taxon>Mammalia</taxon>
        <taxon>Eutheria</taxon>
        <taxon>Laurasiatheria</taxon>
        <taxon>Carnivora</taxon>
        <taxon>Caniformia</taxon>
        <taxon>Musteloidea</taxon>
        <taxon>Mustelidae</taxon>
        <taxon>Mustelinae</taxon>
        <taxon>Neogale</taxon>
    </lineage>
</organism>
<accession>A0A8C7B4C2</accession>
<evidence type="ECO:0000313" key="2">
    <source>
        <dbReference type="Proteomes" id="UP000694425"/>
    </source>
</evidence>
<dbReference type="SUPFAM" id="SSF100895">
    <property type="entry name" value="Kazal-type serine protease inhibitors"/>
    <property type="match status" value="1"/>
</dbReference>
<sequence length="69" mass="8190">TTKQSALISSCIHPKCILHEYYLRFCTTEMDPICAANDQIYSSEFTIYSEMSQGFKRSLWDRCRDYFFV</sequence>
<dbReference type="InterPro" id="IPR036058">
    <property type="entry name" value="Kazal_dom_sf"/>
</dbReference>